<dbReference type="PANTHER" id="PTHR47099:SF1">
    <property type="entry name" value="METHYLCOBAMIDE:COM METHYLTRANSFERASE MTBA"/>
    <property type="match status" value="1"/>
</dbReference>
<organism evidence="3 4">
    <name type="scientific">Citroniella saccharovorans</name>
    <dbReference type="NCBI Taxonomy" id="2053367"/>
    <lineage>
        <taxon>Bacteria</taxon>
        <taxon>Bacillati</taxon>
        <taxon>Bacillota</taxon>
        <taxon>Tissierellia</taxon>
        <taxon>Tissierellales</taxon>
        <taxon>Peptoniphilaceae</taxon>
        <taxon>Citroniella</taxon>
    </lineage>
</organism>
<feature type="coiled-coil region" evidence="1">
    <location>
        <begin position="148"/>
        <end position="175"/>
    </location>
</feature>
<evidence type="ECO:0000259" key="2">
    <source>
        <dbReference type="Pfam" id="PF01208"/>
    </source>
</evidence>
<comment type="caution">
    <text evidence="3">The sequence shown here is derived from an EMBL/GenBank/DDBJ whole genome shotgun (WGS) entry which is preliminary data.</text>
</comment>
<dbReference type="Gene3D" id="3.20.20.210">
    <property type="match status" value="1"/>
</dbReference>
<dbReference type="InterPro" id="IPR038071">
    <property type="entry name" value="UROD/MetE-like_sf"/>
</dbReference>
<proteinExistence type="predicted"/>
<dbReference type="SUPFAM" id="SSF51726">
    <property type="entry name" value="UROD/MetE-like"/>
    <property type="match status" value="1"/>
</dbReference>
<keyword evidence="1" id="KW-0175">Coiled coil</keyword>
<feature type="domain" description="Uroporphyrinogen decarboxylase (URO-D)" evidence="2">
    <location>
        <begin position="5"/>
        <end position="338"/>
    </location>
</feature>
<dbReference type="GO" id="GO:0004853">
    <property type="term" value="F:uroporphyrinogen decarboxylase activity"/>
    <property type="evidence" value="ECO:0007669"/>
    <property type="project" value="InterPro"/>
</dbReference>
<name>A0AAW9MRW7_9FIRM</name>
<keyword evidence="4" id="KW-1185">Reference proteome</keyword>
<sequence>MKSYERLERYLNGEEVDSFPFEVFSSTQALAHFMGYDHNDLQDEKVYDEVIREAFNKFDTDLVRIGYGQSTIGKFLGSKVRVNEHGNEMVQEFVLEDYKDLEKLYQKKNDVKREFEKIIEFGRNIKKRNDFIHIGSGMNAPFTTASGIRSAENILRDTRKNKEKLKELLELSLELNIEWVKAFTSEFGKTRFHIADPVSSLNLISIKQYEEFSKPYFSRLVDKIREITGIKPQIHICGKSKKMWPFLKEMNISIFSVDNIEDMKEVKEALEDKIAIMGNVDPVHVMKFGKKEDIREKLEIIYEDCKDSKSGLIFATGCDIAKTCPIENIEEFVKVVKSFGKAKIKNFSKTLDK</sequence>
<dbReference type="InterPro" id="IPR000257">
    <property type="entry name" value="Uroporphyrinogen_deCOase"/>
</dbReference>
<gene>
    <name evidence="3" type="ORF">VLK81_01500</name>
</gene>
<dbReference type="RefSeq" id="WP_324618743.1">
    <property type="nucleotide sequence ID" value="NZ_JAYKOT010000001.1"/>
</dbReference>
<dbReference type="Proteomes" id="UP001357733">
    <property type="component" value="Unassembled WGS sequence"/>
</dbReference>
<dbReference type="EMBL" id="JAYKOT010000001">
    <property type="protein sequence ID" value="MEB3428710.1"/>
    <property type="molecule type" value="Genomic_DNA"/>
</dbReference>
<protein>
    <submittedName>
        <fullName evidence="3">Uroporphyrinogen decarboxylase family protein</fullName>
    </submittedName>
</protein>
<dbReference type="Pfam" id="PF01208">
    <property type="entry name" value="URO-D"/>
    <property type="match status" value="1"/>
</dbReference>
<evidence type="ECO:0000313" key="4">
    <source>
        <dbReference type="Proteomes" id="UP001357733"/>
    </source>
</evidence>
<dbReference type="PANTHER" id="PTHR47099">
    <property type="entry name" value="METHYLCOBAMIDE:COM METHYLTRANSFERASE MTBA"/>
    <property type="match status" value="1"/>
</dbReference>
<evidence type="ECO:0000256" key="1">
    <source>
        <dbReference type="SAM" id="Coils"/>
    </source>
</evidence>
<dbReference type="GO" id="GO:0006779">
    <property type="term" value="P:porphyrin-containing compound biosynthetic process"/>
    <property type="evidence" value="ECO:0007669"/>
    <property type="project" value="InterPro"/>
</dbReference>
<dbReference type="AlphaFoldDB" id="A0AAW9MRW7"/>
<evidence type="ECO:0000313" key="3">
    <source>
        <dbReference type="EMBL" id="MEB3428710.1"/>
    </source>
</evidence>
<reference evidence="3 4" key="1">
    <citation type="submission" date="2024-01" db="EMBL/GenBank/DDBJ databases">
        <title>Complete genome sequence of Citroniella saccharovorans strain M6.X9, isolated from human fecal sample.</title>
        <authorList>
            <person name="Cheng G."/>
            <person name="Westerholm M."/>
            <person name="Schnurer A."/>
        </authorList>
    </citation>
    <scope>NUCLEOTIDE SEQUENCE [LARGE SCALE GENOMIC DNA]</scope>
    <source>
        <strain evidence="3 4">DSM 29873</strain>
    </source>
</reference>
<accession>A0AAW9MRW7</accession>
<dbReference type="InterPro" id="IPR052024">
    <property type="entry name" value="Methanogen_methyltrans"/>
</dbReference>